<accession>A0ABT6M9W4</accession>
<reference evidence="1 2" key="1">
    <citation type="submission" date="2023-04" db="EMBL/GenBank/DDBJ databases">
        <title>Forest soil microbial communities from Buena Vista Peninsula, Colon Province, Panama.</title>
        <authorList>
            <person name="Bouskill N."/>
        </authorList>
    </citation>
    <scope>NUCLEOTIDE SEQUENCE [LARGE SCALE GENOMIC DNA]</scope>
    <source>
        <strain evidence="1 2">CFH S0262</strain>
    </source>
</reference>
<evidence type="ECO:0000313" key="2">
    <source>
        <dbReference type="Proteomes" id="UP001160334"/>
    </source>
</evidence>
<gene>
    <name evidence="1" type="ORF">M2280_002318</name>
</gene>
<proteinExistence type="predicted"/>
<comment type="caution">
    <text evidence="1">The sequence shown here is derived from an EMBL/GenBank/DDBJ whole genome shotgun (WGS) entry which is preliminary data.</text>
</comment>
<evidence type="ECO:0000313" key="1">
    <source>
        <dbReference type="EMBL" id="MDH6281098.1"/>
    </source>
</evidence>
<organism evidence="1 2">
    <name type="scientific">Prescottella agglutinans</name>
    <dbReference type="NCBI Taxonomy" id="1644129"/>
    <lineage>
        <taxon>Bacteria</taxon>
        <taxon>Bacillati</taxon>
        <taxon>Actinomycetota</taxon>
        <taxon>Actinomycetes</taxon>
        <taxon>Mycobacteriales</taxon>
        <taxon>Nocardiaceae</taxon>
        <taxon>Prescottella</taxon>
    </lineage>
</organism>
<name>A0ABT6M9W4_9NOCA</name>
<dbReference type="Proteomes" id="UP001160334">
    <property type="component" value="Unassembled WGS sequence"/>
</dbReference>
<sequence>MVTRTWIFGIIHDGGADVHRSGRGSAVDLGVTVHRDAATAHVQTARVELSCSSPMIAQIVGELRKSRDSARRRRIWSVESRLSFGSASSERQRADGSSGLR</sequence>
<keyword evidence="2" id="KW-1185">Reference proteome</keyword>
<dbReference type="EMBL" id="JARXVC010000005">
    <property type="protein sequence ID" value="MDH6281098.1"/>
    <property type="molecule type" value="Genomic_DNA"/>
</dbReference>
<protein>
    <submittedName>
        <fullName evidence="1">Uncharacterized protein</fullName>
    </submittedName>
</protein>